<dbReference type="Proteomes" id="UP000250123">
    <property type="component" value="Chromosome SHEWBE"/>
</dbReference>
<dbReference type="RefSeq" id="WP_005495913.1">
    <property type="nucleotide sequence ID" value="NZ_LS483452.1"/>
</dbReference>
<evidence type="ECO:0000313" key="1">
    <source>
        <dbReference type="EMBL" id="SQH75335.1"/>
    </source>
</evidence>
<dbReference type="KEGG" id="sbk:SHEWBE_1369"/>
<dbReference type="KEGG" id="sbk:SHEWBE_1370"/>
<gene>
    <name evidence="1" type="ORF">SHEWBE_1369</name>
    <name evidence="2" type="ORF">SHEWBE_1370</name>
</gene>
<protein>
    <submittedName>
        <fullName evidence="2">Uncharacterized protein</fullName>
    </submittedName>
</protein>
<proteinExistence type="predicted"/>
<accession>A0A330LYI1</accession>
<evidence type="ECO:0000313" key="3">
    <source>
        <dbReference type="Proteomes" id="UP000250123"/>
    </source>
</evidence>
<name>A0A330LYI1_9GAMM</name>
<dbReference type="EMBL" id="LS483452">
    <property type="protein sequence ID" value="SQH75336.1"/>
    <property type="molecule type" value="Genomic_DNA"/>
</dbReference>
<reference evidence="3" key="1">
    <citation type="submission" date="2018-06" db="EMBL/GenBank/DDBJ databases">
        <authorList>
            <person name="Cea G.-C."/>
            <person name="William W."/>
        </authorList>
    </citation>
    <scope>NUCLEOTIDE SEQUENCE [LARGE SCALE GENOMIC DNA]</scope>
    <source>
        <strain evidence="3">DB21MT-2</strain>
    </source>
</reference>
<dbReference type="AlphaFoldDB" id="A0A330LYI1"/>
<evidence type="ECO:0000313" key="2">
    <source>
        <dbReference type="EMBL" id="SQH75336.1"/>
    </source>
</evidence>
<sequence length="42" mass="4236">MISATSLLLIILAYVGLLYVVAALDISAESGGDANLIAEVTA</sequence>
<dbReference type="EMBL" id="LS483452">
    <property type="protein sequence ID" value="SQH75335.1"/>
    <property type="molecule type" value="Genomic_DNA"/>
</dbReference>
<reference evidence="2" key="2">
    <citation type="submission" date="2018-06" db="EMBL/GenBank/DDBJ databases">
        <authorList>
            <person name="Zhirakovskaya E."/>
        </authorList>
    </citation>
    <scope>NUCLEOTIDE SEQUENCE [LARGE SCALE GENOMIC DNA]</scope>
    <source>
        <strain evidence="2">DB21MT-2</strain>
    </source>
</reference>
<organism evidence="2 3">
    <name type="scientific">Shewanella benthica</name>
    <dbReference type="NCBI Taxonomy" id="43661"/>
    <lineage>
        <taxon>Bacteria</taxon>
        <taxon>Pseudomonadati</taxon>
        <taxon>Pseudomonadota</taxon>
        <taxon>Gammaproteobacteria</taxon>
        <taxon>Alteromonadales</taxon>
        <taxon>Shewanellaceae</taxon>
        <taxon>Shewanella</taxon>
    </lineage>
</organism>